<dbReference type="AlphaFoldDB" id="A0A6V2GG56"/>
<dbReference type="SUPFAM" id="SSF47473">
    <property type="entry name" value="EF-hand"/>
    <property type="match status" value="1"/>
</dbReference>
<organism evidence="9">
    <name type="scientific">Ditylum brightwellii</name>
    <dbReference type="NCBI Taxonomy" id="49249"/>
    <lineage>
        <taxon>Eukaryota</taxon>
        <taxon>Sar</taxon>
        <taxon>Stramenopiles</taxon>
        <taxon>Ochrophyta</taxon>
        <taxon>Bacillariophyta</taxon>
        <taxon>Mediophyceae</taxon>
        <taxon>Lithodesmiophycidae</taxon>
        <taxon>Lithodesmiales</taxon>
        <taxon>Lithodesmiaceae</taxon>
        <taxon>Ditylum</taxon>
    </lineage>
</organism>
<keyword evidence="5 7" id="KW-0472">Membrane</keyword>
<evidence type="ECO:0000256" key="1">
    <source>
        <dbReference type="ARBA" id="ARBA00004141"/>
    </source>
</evidence>
<dbReference type="Pfam" id="PF13499">
    <property type="entry name" value="EF-hand_7"/>
    <property type="match status" value="1"/>
</dbReference>
<evidence type="ECO:0000256" key="5">
    <source>
        <dbReference type="ARBA" id="ARBA00023136"/>
    </source>
</evidence>
<evidence type="ECO:0000256" key="6">
    <source>
        <dbReference type="SAM" id="MobiDB-lite"/>
    </source>
</evidence>
<feature type="domain" description="EF-hand" evidence="8">
    <location>
        <begin position="238"/>
        <end position="273"/>
    </location>
</feature>
<dbReference type="CDD" id="cd00051">
    <property type="entry name" value="EFh"/>
    <property type="match status" value="1"/>
</dbReference>
<evidence type="ECO:0000256" key="7">
    <source>
        <dbReference type="SAM" id="Phobius"/>
    </source>
</evidence>
<dbReference type="PANTHER" id="PTHR28128">
    <property type="entry name" value="GOLGI APPARATUS MEMBRANE PROTEIN TVP15"/>
    <property type="match status" value="1"/>
</dbReference>
<feature type="transmembrane region" description="Helical" evidence="7">
    <location>
        <begin position="175"/>
        <end position="195"/>
    </location>
</feature>
<dbReference type="InterPro" id="IPR011992">
    <property type="entry name" value="EF-hand-dom_pair"/>
</dbReference>
<feature type="transmembrane region" description="Helical" evidence="7">
    <location>
        <begin position="201"/>
        <end position="225"/>
    </location>
</feature>
<protein>
    <recommendedName>
        <fullName evidence="8">EF-hand domain-containing protein</fullName>
    </recommendedName>
</protein>
<comment type="subcellular location">
    <subcellularLocation>
        <location evidence="1">Membrane</location>
        <topology evidence="1">Multi-pass membrane protein</topology>
    </subcellularLocation>
</comment>
<keyword evidence="3" id="KW-0106">Calcium</keyword>
<dbReference type="GO" id="GO:0005509">
    <property type="term" value="F:calcium ion binding"/>
    <property type="evidence" value="ECO:0007669"/>
    <property type="project" value="InterPro"/>
</dbReference>
<evidence type="ECO:0000313" key="9">
    <source>
        <dbReference type="EMBL" id="CAE4613318.1"/>
    </source>
</evidence>
<feature type="region of interest" description="Disordered" evidence="6">
    <location>
        <begin position="1"/>
        <end position="38"/>
    </location>
</feature>
<dbReference type="Gene3D" id="1.10.238.10">
    <property type="entry name" value="EF-hand"/>
    <property type="match status" value="1"/>
</dbReference>
<sequence length="317" mass="35220">MADETTPLTEEPAPEETGIQIDAADEDGLEPAPSSKMHMPDVHMPEIKMPEMHFDSVAFKAGATAAAAKTAQYSKVAAAKSIEYSKKGAVMATAKAAVMTNFIMDGPIGFRVLAFTGGLCVVGMSIATMVEDNIIFHPWKAIASFFNVMFGFIIMIIESTALFKRTPWRKDIYEAAPFLRTTFGRGMSYLFIGINMTAQDFGIFAFFTGVYMVAVGVILSLVGYFTQKKLSNLHHHLNNEEEVMVMFDLMDADGDGTLDQEEFAELCKHLGVPLRKTELLAVFDVIDTSDVGQRKNTITKEEFFHWWAEWDEFGDII</sequence>
<accession>A0A6V2GG56</accession>
<keyword evidence="2 7" id="KW-0812">Transmembrane</keyword>
<evidence type="ECO:0000256" key="4">
    <source>
        <dbReference type="ARBA" id="ARBA00022989"/>
    </source>
</evidence>
<evidence type="ECO:0000256" key="3">
    <source>
        <dbReference type="ARBA" id="ARBA00022837"/>
    </source>
</evidence>
<feature type="transmembrane region" description="Helical" evidence="7">
    <location>
        <begin position="108"/>
        <end position="130"/>
    </location>
</feature>
<dbReference type="Pfam" id="PF08507">
    <property type="entry name" value="COPI_assoc"/>
    <property type="match status" value="1"/>
</dbReference>
<dbReference type="InterPro" id="IPR013714">
    <property type="entry name" value="Golgi_TVP15"/>
</dbReference>
<dbReference type="InterPro" id="IPR018247">
    <property type="entry name" value="EF_Hand_1_Ca_BS"/>
</dbReference>
<dbReference type="SMART" id="SM00054">
    <property type="entry name" value="EFh"/>
    <property type="match status" value="1"/>
</dbReference>
<evidence type="ECO:0000259" key="8">
    <source>
        <dbReference type="PROSITE" id="PS50222"/>
    </source>
</evidence>
<dbReference type="PROSITE" id="PS00018">
    <property type="entry name" value="EF_HAND_1"/>
    <property type="match status" value="1"/>
</dbReference>
<dbReference type="GO" id="GO:0016020">
    <property type="term" value="C:membrane"/>
    <property type="evidence" value="ECO:0007669"/>
    <property type="project" value="UniProtKB-SubCell"/>
</dbReference>
<dbReference type="EMBL" id="HBNS01022895">
    <property type="protein sequence ID" value="CAE4613318.1"/>
    <property type="molecule type" value="Transcribed_RNA"/>
</dbReference>
<reference evidence="9" key="1">
    <citation type="submission" date="2021-01" db="EMBL/GenBank/DDBJ databases">
        <authorList>
            <person name="Corre E."/>
            <person name="Pelletier E."/>
            <person name="Niang G."/>
            <person name="Scheremetjew M."/>
            <person name="Finn R."/>
            <person name="Kale V."/>
            <person name="Holt S."/>
            <person name="Cochrane G."/>
            <person name="Meng A."/>
            <person name="Brown T."/>
            <person name="Cohen L."/>
        </authorList>
    </citation>
    <scope>NUCLEOTIDE SEQUENCE</scope>
    <source>
        <strain evidence="9">GSO104</strain>
    </source>
</reference>
<dbReference type="InterPro" id="IPR002048">
    <property type="entry name" value="EF_hand_dom"/>
</dbReference>
<gene>
    <name evidence="9" type="ORF">DBRI00130_LOCUS18082</name>
</gene>
<name>A0A6V2GG56_9STRA</name>
<dbReference type="PROSITE" id="PS50222">
    <property type="entry name" value="EF_HAND_2"/>
    <property type="match status" value="1"/>
</dbReference>
<feature type="compositionally biased region" description="Low complexity" evidence="6">
    <location>
        <begin position="1"/>
        <end position="17"/>
    </location>
</feature>
<evidence type="ECO:0000256" key="2">
    <source>
        <dbReference type="ARBA" id="ARBA00022692"/>
    </source>
</evidence>
<keyword evidence="4 7" id="KW-1133">Transmembrane helix</keyword>
<feature type="transmembrane region" description="Helical" evidence="7">
    <location>
        <begin position="142"/>
        <end position="163"/>
    </location>
</feature>
<proteinExistence type="predicted"/>
<dbReference type="PANTHER" id="PTHR28128:SF1">
    <property type="entry name" value="GOLGI APPARATUS MEMBRANE PROTEIN TVP15"/>
    <property type="match status" value="1"/>
</dbReference>